<gene>
    <name evidence="7" type="ORF">CLOSTMETH_03532</name>
</gene>
<keyword evidence="8" id="KW-1185">Reference proteome</keyword>
<protein>
    <submittedName>
        <fullName evidence="7">Aldehyde dehydrogenase (NAD) family protein</fullName>
        <ecNumber evidence="7">1.2.1.-</ecNumber>
    </submittedName>
</protein>
<sequence>MFTKLCDQNKVYKNLLGGEWVESESGKLIEIISPVDGSLIGRVQAMTQNEVDRAVENTKESLPLWAEMPVYERANILYRAADLLEEQCGEIAEILIMEISKDRKSAESEVLRTADFLRYTADIGKSMEGQAISGENFPGGSRSKMSYVTRVPLGTVLAISPFNYPVNLSVSKIAPALVGGNAVVLKPPTQGAVSALHLTQVLNQAGLPKGILNTVTGRGEEIGDYIVQHPGIQFINFTGSTRIGRHIAQIAGMVPMLLELGGKDAAIVLEDADLDFAADNIAAGAYSYSGQRCTAVKRILVLDAVADALVYKLKSRVEQLTVGDPREGAIITPLIDQKSADFVQSLVDEALEQGAEVVTGNRREGNLIYPTLLDRVTPEMDIAWEEPFGPVLPVIRVHSAEEALELANRSEYGLQSSVFTSDINRAFDLANKLEVGTVQINNKTERGPDHFPFLGVKSSGMGTQGVKYSIEAMTRPKAVVINLGRPGR</sequence>
<evidence type="ECO:0000256" key="4">
    <source>
        <dbReference type="PROSITE-ProRule" id="PRU10007"/>
    </source>
</evidence>
<reference evidence="7 8" key="2">
    <citation type="submission" date="2009-02" db="EMBL/GenBank/DDBJ databases">
        <title>Draft genome sequence of Clostridium methylpentosum (DSM 5476).</title>
        <authorList>
            <person name="Sudarsanam P."/>
            <person name="Ley R."/>
            <person name="Guruge J."/>
            <person name="Turnbaugh P.J."/>
            <person name="Mahowald M."/>
            <person name="Liep D."/>
            <person name="Gordon J."/>
        </authorList>
    </citation>
    <scope>NUCLEOTIDE SEQUENCE [LARGE SCALE GENOMIC DNA]</scope>
    <source>
        <strain evidence="7 8">DSM 5476</strain>
    </source>
</reference>
<dbReference type="Gene3D" id="3.40.309.10">
    <property type="entry name" value="Aldehyde Dehydrogenase, Chain A, domain 2"/>
    <property type="match status" value="1"/>
</dbReference>
<dbReference type="STRING" id="537013.CLOSTMETH_03532"/>
<dbReference type="AlphaFoldDB" id="C0EI37"/>
<evidence type="ECO:0000259" key="6">
    <source>
        <dbReference type="Pfam" id="PF00171"/>
    </source>
</evidence>
<evidence type="ECO:0000313" key="8">
    <source>
        <dbReference type="Proteomes" id="UP000003340"/>
    </source>
</evidence>
<dbReference type="InterPro" id="IPR016163">
    <property type="entry name" value="Ald_DH_C"/>
</dbReference>
<evidence type="ECO:0000256" key="3">
    <source>
        <dbReference type="ARBA" id="ARBA00023002"/>
    </source>
</evidence>
<dbReference type="GO" id="GO:0008911">
    <property type="term" value="F:lactaldehyde dehydrogenase (NAD+) activity"/>
    <property type="evidence" value="ECO:0007669"/>
    <property type="project" value="TreeGrafter"/>
</dbReference>
<dbReference type="HOGENOM" id="CLU_005391_1_0_9"/>
<dbReference type="InterPro" id="IPR016161">
    <property type="entry name" value="Ald_DH/histidinol_DH"/>
</dbReference>
<evidence type="ECO:0000313" key="7">
    <source>
        <dbReference type="EMBL" id="EEG28845.1"/>
    </source>
</evidence>
<dbReference type="PANTHER" id="PTHR42991:SF1">
    <property type="entry name" value="ALDEHYDE DEHYDROGENASE"/>
    <property type="match status" value="1"/>
</dbReference>
<dbReference type="InterPro" id="IPR029510">
    <property type="entry name" value="Ald_DH_CS_GLU"/>
</dbReference>
<dbReference type="PANTHER" id="PTHR42991">
    <property type="entry name" value="ALDEHYDE DEHYDROGENASE"/>
    <property type="match status" value="1"/>
</dbReference>
<dbReference type="FunFam" id="3.40.309.10:FF:000022">
    <property type="entry name" value="NADP-dependent glyceraldehyde-3-phosphate dehydrogenase"/>
    <property type="match status" value="1"/>
</dbReference>
<dbReference type="InterPro" id="IPR016160">
    <property type="entry name" value="Ald_DH_CS_CYS"/>
</dbReference>
<dbReference type="EMBL" id="ACEC01000124">
    <property type="protein sequence ID" value="EEG28845.1"/>
    <property type="molecule type" value="Genomic_DNA"/>
</dbReference>
<dbReference type="PROSITE" id="PS00070">
    <property type="entry name" value="ALDEHYDE_DEHYDR_CYS"/>
    <property type="match status" value="1"/>
</dbReference>
<evidence type="ECO:0000256" key="5">
    <source>
        <dbReference type="RuleBase" id="RU003345"/>
    </source>
</evidence>
<dbReference type="CDD" id="cd07082">
    <property type="entry name" value="ALDH_F11_NP-GAPDH"/>
    <property type="match status" value="1"/>
</dbReference>
<feature type="domain" description="Aldehyde dehydrogenase" evidence="6">
    <location>
        <begin position="20"/>
        <end position="479"/>
    </location>
</feature>
<keyword evidence="2" id="KW-0521">NADP</keyword>
<name>C0EI37_9FIRM</name>
<accession>C0EI37</accession>
<dbReference type="SUPFAM" id="SSF53720">
    <property type="entry name" value="ALDH-like"/>
    <property type="match status" value="1"/>
</dbReference>
<comment type="caution">
    <text evidence="7">The sequence shown here is derived from an EMBL/GenBank/DDBJ whole genome shotgun (WGS) entry which is preliminary data.</text>
</comment>
<evidence type="ECO:0000256" key="2">
    <source>
        <dbReference type="ARBA" id="ARBA00022857"/>
    </source>
</evidence>
<dbReference type="InterPro" id="IPR051020">
    <property type="entry name" value="ALDH-related_metabolic_enz"/>
</dbReference>
<organism evidence="7 8">
    <name type="scientific">[Clostridium] methylpentosum DSM 5476</name>
    <dbReference type="NCBI Taxonomy" id="537013"/>
    <lineage>
        <taxon>Bacteria</taxon>
        <taxon>Bacillati</taxon>
        <taxon>Bacillota</taxon>
        <taxon>Clostridia</taxon>
        <taxon>Eubacteriales</taxon>
        <taxon>Oscillospiraceae</taxon>
        <taxon>Oscillospiraceae incertae sedis</taxon>
    </lineage>
</organism>
<dbReference type="FunFam" id="3.40.605.10:FF:000007">
    <property type="entry name" value="NAD/NADP-dependent betaine aldehyde dehydrogenase"/>
    <property type="match status" value="1"/>
</dbReference>
<comment type="similarity">
    <text evidence="1 5">Belongs to the aldehyde dehydrogenase family.</text>
</comment>
<proteinExistence type="inferred from homology"/>
<dbReference type="Pfam" id="PF00171">
    <property type="entry name" value="Aldedh"/>
    <property type="match status" value="1"/>
</dbReference>
<dbReference type="Proteomes" id="UP000003340">
    <property type="component" value="Unassembled WGS sequence"/>
</dbReference>
<evidence type="ECO:0000256" key="1">
    <source>
        <dbReference type="ARBA" id="ARBA00009986"/>
    </source>
</evidence>
<dbReference type="InterPro" id="IPR016162">
    <property type="entry name" value="Ald_DH_N"/>
</dbReference>
<dbReference type="InterPro" id="IPR015590">
    <property type="entry name" value="Aldehyde_DH_dom"/>
</dbReference>
<dbReference type="EC" id="1.2.1.-" evidence="7"/>
<dbReference type="eggNOG" id="COG1012">
    <property type="taxonomic scope" value="Bacteria"/>
</dbReference>
<dbReference type="PROSITE" id="PS00687">
    <property type="entry name" value="ALDEHYDE_DEHYDR_GLU"/>
    <property type="match status" value="1"/>
</dbReference>
<dbReference type="Gene3D" id="3.40.605.10">
    <property type="entry name" value="Aldehyde Dehydrogenase, Chain A, domain 1"/>
    <property type="match status" value="1"/>
</dbReference>
<keyword evidence="3 5" id="KW-0560">Oxidoreductase</keyword>
<feature type="active site" evidence="4">
    <location>
        <position position="259"/>
    </location>
</feature>
<reference evidence="7 8" key="1">
    <citation type="submission" date="2009-01" db="EMBL/GenBank/DDBJ databases">
        <authorList>
            <person name="Fulton L."/>
            <person name="Clifton S."/>
            <person name="Fulton B."/>
            <person name="Xu J."/>
            <person name="Minx P."/>
            <person name="Pepin K.H."/>
            <person name="Johnson M."/>
            <person name="Bhonagiri V."/>
            <person name="Nash W.E."/>
            <person name="Mardis E.R."/>
            <person name="Wilson R.K."/>
        </authorList>
    </citation>
    <scope>NUCLEOTIDE SEQUENCE [LARGE SCALE GENOMIC DNA]</scope>
    <source>
        <strain evidence="7 8">DSM 5476</strain>
    </source>
</reference>